<dbReference type="EMBL" id="JAAOYM010000001">
    <property type="protein sequence ID" value="NIJ12289.1"/>
    <property type="molecule type" value="Genomic_DNA"/>
</dbReference>
<organism evidence="2 3">
    <name type="scientific">Saccharomonospora amisosensis</name>
    <dbReference type="NCBI Taxonomy" id="1128677"/>
    <lineage>
        <taxon>Bacteria</taxon>
        <taxon>Bacillati</taxon>
        <taxon>Actinomycetota</taxon>
        <taxon>Actinomycetes</taxon>
        <taxon>Pseudonocardiales</taxon>
        <taxon>Pseudonocardiaceae</taxon>
        <taxon>Saccharomonospora</taxon>
    </lineage>
</organism>
<dbReference type="InterPro" id="IPR000415">
    <property type="entry name" value="Nitroreductase-like"/>
</dbReference>
<keyword evidence="3" id="KW-1185">Reference proteome</keyword>
<gene>
    <name evidence="2" type="ORF">FHU38_002633</name>
</gene>
<dbReference type="InterPro" id="IPR050627">
    <property type="entry name" value="Nitroreductase/BluB"/>
</dbReference>
<dbReference type="GO" id="GO:0016491">
    <property type="term" value="F:oxidoreductase activity"/>
    <property type="evidence" value="ECO:0007669"/>
    <property type="project" value="InterPro"/>
</dbReference>
<proteinExistence type="predicted"/>
<feature type="compositionally biased region" description="Basic and acidic residues" evidence="1">
    <location>
        <begin position="209"/>
        <end position="220"/>
    </location>
</feature>
<evidence type="ECO:0000313" key="2">
    <source>
        <dbReference type="EMBL" id="NIJ12289.1"/>
    </source>
</evidence>
<dbReference type="Gene3D" id="3.40.109.10">
    <property type="entry name" value="NADH Oxidase"/>
    <property type="match status" value="1"/>
</dbReference>
<dbReference type="NCBIfam" id="NF047509">
    <property type="entry name" value="Rv3131_FMN_oxido"/>
    <property type="match status" value="1"/>
</dbReference>
<accession>A0A7X5UQD2</accession>
<sequence>MRQGLPDDDTVRAALALATRAPSVHNSQPWQWKVGDRTVHLYADRELRLPAIDPEGRDLLLSCGAALHHLRVGFAALGWHSRVHRMPNPAEPERLAAVELTRHEPTFDEISLASAIPRRRTDRRRFSSWEVPPSRIATLAEHAAAEGAVLIAVTDPVARYQLIEAIGEAARLHDNDPAYQVELARWTGRDEDTQGVPARSTVAPVHVPGEPDPRRFRDPRLPQPEGSFAEPDASVLLMLATASDDAMSQFRAGEAMSEVLLAATHAGLANCPLSEPLEIGSTRDTVRSEVLGDGAYPQLILRVGWAAVNADPLAATPRRPLSEVVHGLAD</sequence>
<feature type="region of interest" description="Disordered" evidence="1">
    <location>
        <begin position="202"/>
        <end position="227"/>
    </location>
</feature>
<dbReference type="Proteomes" id="UP000545493">
    <property type="component" value="Unassembled WGS sequence"/>
</dbReference>
<dbReference type="RefSeq" id="WP_167170832.1">
    <property type="nucleotide sequence ID" value="NZ_JAAOYM010000001.1"/>
</dbReference>
<dbReference type="AlphaFoldDB" id="A0A7X5UQD2"/>
<comment type="caution">
    <text evidence="2">The sequence shown here is derived from an EMBL/GenBank/DDBJ whole genome shotgun (WGS) entry which is preliminary data.</text>
</comment>
<dbReference type="PANTHER" id="PTHR23026">
    <property type="entry name" value="NADPH NITROREDUCTASE"/>
    <property type="match status" value="1"/>
</dbReference>
<evidence type="ECO:0000313" key="3">
    <source>
        <dbReference type="Proteomes" id="UP000545493"/>
    </source>
</evidence>
<dbReference type="SUPFAM" id="SSF55469">
    <property type="entry name" value="FMN-dependent nitroreductase-like"/>
    <property type="match status" value="2"/>
</dbReference>
<name>A0A7X5UQD2_9PSEU</name>
<dbReference type="PANTHER" id="PTHR23026:SF123">
    <property type="entry name" value="NAD(P)H NITROREDUCTASE RV3131-RELATED"/>
    <property type="match status" value="1"/>
</dbReference>
<reference evidence="2 3" key="1">
    <citation type="submission" date="2020-03" db="EMBL/GenBank/DDBJ databases">
        <title>Sequencing the genomes of 1000 actinobacteria strains.</title>
        <authorList>
            <person name="Klenk H.-P."/>
        </authorList>
    </citation>
    <scope>NUCLEOTIDE SEQUENCE [LARGE SCALE GENOMIC DNA]</scope>
    <source>
        <strain evidence="2 3">DSM 45685</strain>
    </source>
</reference>
<protein>
    <submittedName>
        <fullName evidence="2">Nitroreductase</fullName>
    </submittedName>
</protein>
<evidence type="ECO:0000256" key="1">
    <source>
        <dbReference type="SAM" id="MobiDB-lite"/>
    </source>
</evidence>